<evidence type="ECO:0000256" key="19">
    <source>
        <dbReference type="SAM" id="SignalP"/>
    </source>
</evidence>
<evidence type="ECO:0000256" key="16">
    <source>
        <dbReference type="ARBA" id="ARBA00042573"/>
    </source>
</evidence>
<keyword evidence="5" id="KW-0165">Cleavage on pair of basic residues</keyword>
<dbReference type="Proteomes" id="UP000018467">
    <property type="component" value="Unassembled WGS sequence"/>
</dbReference>
<feature type="disulfide bond" evidence="17">
    <location>
        <begin position="90"/>
        <end position="105"/>
    </location>
</feature>
<keyword evidence="19" id="KW-0732">Signal</keyword>
<keyword evidence="10" id="KW-0325">Glycoprotein</keyword>
<dbReference type="PROSITE" id="PS00682">
    <property type="entry name" value="ZP_1"/>
    <property type="match status" value="1"/>
</dbReference>
<dbReference type="GO" id="GO:0005886">
    <property type="term" value="C:plasma membrane"/>
    <property type="evidence" value="ECO:0007669"/>
    <property type="project" value="UniProtKB-SubCell"/>
</dbReference>
<dbReference type="InParanoid" id="A0A3B1J131"/>
<dbReference type="SUPFAM" id="SSF57492">
    <property type="entry name" value="Trefoil"/>
    <property type="match status" value="1"/>
</dbReference>
<dbReference type="GO" id="GO:0035805">
    <property type="term" value="C:egg coat"/>
    <property type="evidence" value="ECO:0007669"/>
    <property type="project" value="UniProtKB-SubCell"/>
</dbReference>
<dbReference type="PROSITE" id="PS51448">
    <property type="entry name" value="P_TREFOIL_2"/>
    <property type="match status" value="1"/>
</dbReference>
<evidence type="ECO:0000256" key="12">
    <source>
        <dbReference type="ARBA" id="ARBA00024183"/>
    </source>
</evidence>
<dbReference type="InterPro" id="IPR000519">
    <property type="entry name" value="P_trefoil_dom"/>
</dbReference>
<dbReference type="InterPro" id="IPR017977">
    <property type="entry name" value="ZP_dom_CS"/>
</dbReference>
<evidence type="ECO:0000256" key="5">
    <source>
        <dbReference type="ARBA" id="ARBA00022685"/>
    </source>
</evidence>
<comment type="subcellular location">
    <subcellularLocation>
        <location evidence="1">Cell membrane</location>
        <topology evidence="1">Single-pass type I membrane protein</topology>
    </subcellularLocation>
    <subcellularLocation>
        <location evidence="12">Zona pellucida</location>
    </subcellularLocation>
</comment>
<dbReference type="Gene3D" id="2.60.40.3210">
    <property type="entry name" value="Zona pellucida, ZP-N domain"/>
    <property type="match status" value="1"/>
</dbReference>
<evidence type="ECO:0000313" key="22">
    <source>
        <dbReference type="Ensembl" id="ENSAMXP00000035074.1"/>
    </source>
</evidence>
<evidence type="ECO:0000256" key="4">
    <source>
        <dbReference type="ARBA" id="ARBA00022530"/>
    </source>
</evidence>
<evidence type="ECO:0000256" key="8">
    <source>
        <dbReference type="ARBA" id="ARBA00023136"/>
    </source>
</evidence>
<keyword evidence="6 18" id="KW-0812">Transmembrane</keyword>
<dbReference type="InterPro" id="IPR055356">
    <property type="entry name" value="ZP-N"/>
</dbReference>
<keyword evidence="8 18" id="KW-0472">Membrane</keyword>
<dbReference type="PRINTS" id="PR00023">
    <property type="entry name" value="ZPELLUCIDA"/>
</dbReference>
<evidence type="ECO:0000256" key="3">
    <source>
        <dbReference type="ARBA" id="ARBA00022525"/>
    </source>
</evidence>
<feature type="chain" id="PRO_5017186714" description="Zona pellucida sperm-binding protein 4" evidence="19">
    <location>
        <begin position="20"/>
        <end position="494"/>
    </location>
</feature>
<name>A0A3B1J131_ASTMX</name>
<dbReference type="Pfam" id="PF00088">
    <property type="entry name" value="Trefoil"/>
    <property type="match status" value="1"/>
</dbReference>
<dbReference type="InterPro" id="IPR044913">
    <property type="entry name" value="P_trefoil_dom_sf"/>
</dbReference>
<evidence type="ECO:0000259" key="21">
    <source>
        <dbReference type="PROSITE" id="PS51448"/>
    </source>
</evidence>
<dbReference type="GO" id="GO:0007339">
    <property type="term" value="P:binding of sperm to zona pellucida"/>
    <property type="evidence" value="ECO:0007669"/>
    <property type="project" value="TreeGrafter"/>
</dbReference>
<feature type="transmembrane region" description="Helical" evidence="18">
    <location>
        <begin position="457"/>
        <end position="480"/>
    </location>
</feature>
<dbReference type="InterPro" id="IPR055355">
    <property type="entry name" value="ZP-C"/>
</dbReference>
<dbReference type="InterPro" id="IPR048290">
    <property type="entry name" value="ZP_chr"/>
</dbReference>
<feature type="domain" description="P-type" evidence="21">
    <location>
        <begin position="78"/>
        <end position="125"/>
    </location>
</feature>
<evidence type="ECO:0000256" key="9">
    <source>
        <dbReference type="ARBA" id="ARBA00023157"/>
    </source>
</evidence>
<feature type="disulfide bond" evidence="17">
    <location>
        <begin position="80"/>
        <end position="106"/>
    </location>
</feature>
<organism evidence="22 23">
    <name type="scientific">Astyanax mexicanus</name>
    <name type="common">Blind cave fish</name>
    <name type="synonym">Astyanax fasciatus mexicanus</name>
    <dbReference type="NCBI Taxonomy" id="7994"/>
    <lineage>
        <taxon>Eukaryota</taxon>
        <taxon>Metazoa</taxon>
        <taxon>Chordata</taxon>
        <taxon>Craniata</taxon>
        <taxon>Vertebrata</taxon>
        <taxon>Euteleostomi</taxon>
        <taxon>Actinopterygii</taxon>
        <taxon>Neopterygii</taxon>
        <taxon>Teleostei</taxon>
        <taxon>Ostariophysi</taxon>
        <taxon>Characiformes</taxon>
        <taxon>Characoidei</taxon>
        <taxon>Acestrorhamphidae</taxon>
        <taxon>Acestrorhamphinae</taxon>
        <taxon>Astyanax</taxon>
    </lineage>
</organism>
<evidence type="ECO:0000256" key="1">
    <source>
        <dbReference type="ARBA" id="ARBA00004251"/>
    </source>
</evidence>
<reference evidence="23" key="1">
    <citation type="submission" date="2013-03" db="EMBL/GenBank/DDBJ databases">
        <authorList>
            <person name="Jeffery W."/>
            <person name="Warren W."/>
            <person name="Wilson R.K."/>
        </authorList>
    </citation>
    <scope>NUCLEOTIDE SEQUENCE</scope>
    <source>
        <strain evidence="23">female</strain>
    </source>
</reference>
<dbReference type="SMART" id="SM00241">
    <property type="entry name" value="ZP"/>
    <property type="match status" value="1"/>
</dbReference>
<comment type="function">
    <text evidence="13">Component of the zona pellucida, an extracellular matrix surrounding oocytes which mediates sperm binding, induction of the acrosome reaction and prevents post-fertilization polyspermy. The zona pellucida is composed of 3 to 4 glycoproteins, ZP1, ZP2, ZP3, and ZP4. ZP4 may act as a sperm receptor.</text>
</comment>
<sequence length="494" mass="54477">MLNVVIITLFSSFVAFCRAQEQKDPWQMARGNSLPSFPQQLRQDTIQPGGYPLLQSSPNSVYYQPPAQQQLPDRGDPQRCAVEDSSRVECGEPGISPADCEALECCYDTRQYIRAPDGPLCYYGKTVTVQCTKDGQFVVVVARDTTVPRISLDNISLLEAGGELCTAIDSNIDFAIYQFPVTTCGTRAKVDGDYVVYENMMASSYEVGFGQHGAITRDSSFELTFQCRYLATAVEALRVDVNTVPAPAPVFQQGPLRVDLRLANGICVTKGCSDVDIYSSYYTEADYPVTKALREPVYVEVRMLERTDPSIALVLSHCWATSTPNPLSLTQWDLLVNGCPYEDDRYQTTVIPVGPSSGLQYPTHYKRFVVEMFAFVDQTSLIPQQEQIFIHCTTAVCQVSALDTCEPSCGRTKRAVSTTQDLEKVLVSSEEVILLSDLPVSAKSRGDSNEGSWDSSFGLVGVAALAVLSICGLLTAALCWRRRLKPRPLQTTRL</sequence>
<dbReference type="GO" id="GO:0035804">
    <property type="term" value="F:structural constituent of egg coat"/>
    <property type="evidence" value="ECO:0007669"/>
    <property type="project" value="TreeGrafter"/>
</dbReference>
<keyword evidence="7 18" id="KW-1133">Transmembrane helix</keyword>
<dbReference type="Gene3D" id="4.10.110.10">
    <property type="entry name" value="Spasmolytic Protein, domain 1"/>
    <property type="match status" value="1"/>
</dbReference>
<dbReference type="InterPro" id="IPR051148">
    <property type="entry name" value="Zona_Pellucida_Domain_gp"/>
</dbReference>
<dbReference type="Bgee" id="ENSAMXG00000034751">
    <property type="expression patterns" value="Expressed in ovary and 7 other cell types or tissues"/>
</dbReference>
<dbReference type="GO" id="GO:0032190">
    <property type="term" value="F:acrosin binding"/>
    <property type="evidence" value="ECO:0007669"/>
    <property type="project" value="TreeGrafter"/>
</dbReference>
<dbReference type="PANTHER" id="PTHR23343">
    <property type="entry name" value="ZONA PELLUCIDA SPERM-BINDING PROTEIN"/>
    <property type="match status" value="1"/>
</dbReference>
<dbReference type="InterPro" id="IPR042235">
    <property type="entry name" value="ZP-C_dom"/>
</dbReference>
<dbReference type="AlphaFoldDB" id="A0A3B1J131"/>
<evidence type="ECO:0000256" key="14">
    <source>
        <dbReference type="ARBA" id="ARBA00040238"/>
    </source>
</evidence>
<keyword evidence="3" id="KW-0964">Secreted</keyword>
<dbReference type="Ensembl" id="ENSAMXT00000046321.1">
    <property type="protein sequence ID" value="ENSAMXP00000035074.1"/>
    <property type="gene ID" value="ENSAMXG00000034751.1"/>
</dbReference>
<evidence type="ECO:0000256" key="13">
    <source>
        <dbReference type="ARBA" id="ARBA00037545"/>
    </source>
</evidence>
<dbReference type="Gene3D" id="2.60.40.4100">
    <property type="entry name" value="Zona pellucida, ZP-C domain"/>
    <property type="match status" value="1"/>
</dbReference>
<evidence type="ECO:0000256" key="7">
    <source>
        <dbReference type="ARBA" id="ARBA00022989"/>
    </source>
</evidence>
<dbReference type="CDD" id="cd00111">
    <property type="entry name" value="Trefoil"/>
    <property type="match status" value="1"/>
</dbReference>
<reference evidence="22" key="4">
    <citation type="submission" date="2025-09" db="UniProtKB">
        <authorList>
            <consortium name="Ensembl"/>
        </authorList>
    </citation>
    <scope>IDENTIFICATION</scope>
</reference>
<dbReference type="PROSITE" id="PS51034">
    <property type="entry name" value="ZP_2"/>
    <property type="match status" value="1"/>
</dbReference>
<keyword evidence="9 17" id="KW-1015">Disulfide bond</keyword>
<protein>
    <recommendedName>
        <fullName evidence="14">Zona pellucida sperm-binding protein 4</fullName>
    </recommendedName>
    <alternativeName>
        <fullName evidence="16">Zona pellucida glycoprotein 4</fullName>
    </alternativeName>
    <alternativeName>
        <fullName evidence="15">Zona pellucida protein B</fullName>
    </alternativeName>
</protein>
<dbReference type="STRING" id="7994.ENSAMXP00000035074"/>
<evidence type="ECO:0000259" key="20">
    <source>
        <dbReference type="PROSITE" id="PS51034"/>
    </source>
</evidence>
<evidence type="ECO:0000256" key="6">
    <source>
        <dbReference type="ARBA" id="ARBA00022692"/>
    </source>
</evidence>
<keyword evidence="2" id="KW-1003">Cell membrane</keyword>
<proteinExistence type="predicted"/>
<evidence type="ECO:0000256" key="11">
    <source>
        <dbReference type="ARBA" id="ARBA00023279"/>
    </source>
</evidence>
<dbReference type="InterPro" id="IPR001507">
    <property type="entry name" value="ZP_dom"/>
</dbReference>
<feature type="signal peptide" evidence="19">
    <location>
        <begin position="1"/>
        <end position="19"/>
    </location>
</feature>
<keyword evidence="4" id="KW-0272">Extracellular matrix</keyword>
<dbReference type="Pfam" id="PF23344">
    <property type="entry name" value="ZP-N"/>
    <property type="match status" value="1"/>
</dbReference>
<dbReference type="GO" id="GO:0060468">
    <property type="term" value="P:prevention of polyspermy"/>
    <property type="evidence" value="ECO:0007669"/>
    <property type="project" value="TreeGrafter"/>
</dbReference>
<evidence type="ECO:0000256" key="2">
    <source>
        <dbReference type="ARBA" id="ARBA00022475"/>
    </source>
</evidence>
<evidence type="ECO:0000256" key="17">
    <source>
        <dbReference type="PROSITE-ProRule" id="PRU00779"/>
    </source>
</evidence>
<evidence type="ECO:0000256" key="15">
    <source>
        <dbReference type="ARBA" id="ARBA00042273"/>
    </source>
</evidence>
<comment type="caution">
    <text evidence="17">Lacks conserved residue(s) required for the propagation of feature annotation.</text>
</comment>
<dbReference type="Pfam" id="PF00100">
    <property type="entry name" value="Zona_pellucida"/>
    <property type="match status" value="1"/>
</dbReference>
<reference evidence="22" key="3">
    <citation type="submission" date="2025-08" db="UniProtKB">
        <authorList>
            <consortium name="Ensembl"/>
        </authorList>
    </citation>
    <scope>IDENTIFICATION</scope>
</reference>
<evidence type="ECO:0000256" key="10">
    <source>
        <dbReference type="ARBA" id="ARBA00023180"/>
    </source>
</evidence>
<dbReference type="GeneTree" id="ENSGT00940000163253"/>
<keyword evidence="11" id="KW-0278">Fertilization</keyword>
<dbReference type="PANTHER" id="PTHR23343:SF31">
    <property type="entry name" value="ZONA PELLUCIDA SPERM-BINDING PROTEIN 4"/>
    <property type="match status" value="1"/>
</dbReference>
<evidence type="ECO:0000313" key="23">
    <source>
        <dbReference type="Proteomes" id="UP000018467"/>
    </source>
</evidence>
<evidence type="ECO:0000256" key="18">
    <source>
        <dbReference type="SAM" id="Phobius"/>
    </source>
</evidence>
<reference evidence="23" key="2">
    <citation type="journal article" date="2014" name="Nat. Commun.">
        <title>The cavefish genome reveals candidate genes for eye loss.</title>
        <authorList>
            <person name="McGaugh S.E."/>
            <person name="Gross J.B."/>
            <person name="Aken B."/>
            <person name="Blin M."/>
            <person name="Borowsky R."/>
            <person name="Chalopin D."/>
            <person name="Hinaux H."/>
            <person name="Jeffery W.R."/>
            <person name="Keene A."/>
            <person name="Ma L."/>
            <person name="Minx P."/>
            <person name="Murphy D."/>
            <person name="O'Quin K.E."/>
            <person name="Retaux S."/>
            <person name="Rohner N."/>
            <person name="Searle S.M."/>
            <person name="Stahl B.A."/>
            <person name="Tabin C."/>
            <person name="Volff J.N."/>
            <person name="Yoshizawa M."/>
            <person name="Warren W.C."/>
        </authorList>
    </citation>
    <scope>NUCLEOTIDE SEQUENCE [LARGE SCALE GENOMIC DNA]</scope>
    <source>
        <strain evidence="23">female</strain>
    </source>
</reference>
<feature type="domain" description="ZP" evidence="20">
    <location>
        <begin position="130"/>
        <end position="412"/>
    </location>
</feature>
<accession>A0A3B1J131</accession>
<keyword evidence="23" id="KW-1185">Reference proteome</keyword>
<dbReference type="SMART" id="SM00018">
    <property type="entry name" value="PD"/>
    <property type="match status" value="1"/>
</dbReference>